<dbReference type="SUPFAM" id="SSF55174">
    <property type="entry name" value="Alpha-L RNA-binding motif"/>
    <property type="match status" value="1"/>
</dbReference>
<evidence type="ECO:0000313" key="8">
    <source>
        <dbReference type="Proteomes" id="UP000292424"/>
    </source>
</evidence>
<sequence>MGAKGFDKFINKELSGAKKKEKFKQEKRAAKAELKAKGNAARQRNNENYRKVTKDNFSSQNATNIPNFRLKKGKDEAAEGETKLSHKEKYGNTKHFMKRNITKSFAPAIIENKEKGEMPLNKYLAHSGVCGRREAADIIKEGVVKVNNEVVTTPGFKVSSEDNISVKGKKIFLQKNLVYILINKPKDHLTTVSDPQGRRTVYDLVKNVTEERIYPIGRLDRNTTGVLLLTNDGDMAQKLTHPKFGVKKIYEVKLDKDLTKKDAEAIINGITLEDGLIQADSVGYVDPKDKSLVGIEIHSGRNRIVRRIFEYLGYEVKALDRVMFANLTKKNVERGHWRFLSEKEVRQLKFLNQSFVKKPKDDDDDEGVDKKSKVRTPKKTNSSFGKMPKKEKGIDESGSAEKKQSARTSKKTNPSYGKMPKKEKGIEASEGGEKKQRARIPKKADSSKPIVKRERKRKEND</sequence>
<dbReference type="SMART" id="SM00363">
    <property type="entry name" value="S4"/>
    <property type="match status" value="1"/>
</dbReference>
<evidence type="ECO:0000256" key="3">
    <source>
        <dbReference type="PROSITE-ProRule" id="PRU00182"/>
    </source>
</evidence>
<dbReference type="InterPro" id="IPR018496">
    <property type="entry name" value="PsdUridine_synth_RsuA/RluB_CS"/>
</dbReference>
<dbReference type="KEGG" id="arac:E0W69_003025"/>
<dbReference type="InterPro" id="IPR050343">
    <property type="entry name" value="RsuA_PseudoU_synthase"/>
</dbReference>
<accession>A0A5P2G0N1</accession>
<dbReference type="CDD" id="cd00165">
    <property type="entry name" value="S4"/>
    <property type="match status" value="1"/>
</dbReference>
<dbReference type="Pfam" id="PF01479">
    <property type="entry name" value="S4"/>
    <property type="match status" value="1"/>
</dbReference>
<comment type="similarity">
    <text evidence="1 4">Belongs to the pseudouridine synthase RsuA family.</text>
</comment>
<feature type="domain" description="RNA-binding S4" evidence="6">
    <location>
        <begin position="118"/>
        <end position="178"/>
    </location>
</feature>
<evidence type="ECO:0000256" key="4">
    <source>
        <dbReference type="RuleBase" id="RU003887"/>
    </source>
</evidence>
<dbReference type="InterPro" id="IPR000748">
    <property type="entry name" value="PsdUridine_synth_RsuA/RluB/E/F"/>
</dbReference>
<dbReference type="NCBIfam" id="TIGR00093">
    <property type="entry name" value="pseudouridine synthase"/>
    <property type="match status" value="1"/>
</dbReference>
<dbReference type="GO" id="GO:0000455">
    <property type="term" value="P:enzyme-directed rRNA pseudouridine synthesis"/>
    <property type="evidence" value="ECO:0007669"/>
    <property type="project" value="UniProtKB-ARBA"/>
</dbReference>
<feature type="compositionally biased region" description="Basic and acidic residues" evidence="5">
    <location>
        <begin position="73"/>
        <end position="83"/>
    </location>
</feature>
<dbReference type="InterPro" id="IPR020094">
    <property type="entry name" value="TruA/RsuA/RluB/E/F_N"/>
</dbReference>
<feature type="compositionally biased region" description="Basic and acidic residues" evidence="5">
    <location>
        <begin position="420"/>
        <end position="435"/>
    </location>
</feature>
<dbReference type="InterPro" id="IPR036986">
    <property type="entry name" value="S4_RNA-bd_sf"/>
</dbReference>
<dbReference type="InterPro" id="IPR020103">
    <property type="entry name" value="PsdUridine_synth_cat_dom_sf"/>
</dbReference>
<dbReference type="PROSITE" id="PS01149">
    <property type="entry name" value="PSI_RSU"/>
    <property type="match status" value="1"/>
</dbReference>
<evidence type="ECO:0000313" key="7">
    <source>
        <dbReference type="EMBL" id="QES87679.1"/>
    </source>
</evidence>
<evidence type="ECO:0000256" key="5">
    <source>
        <dbReference type="SAM" id="MobiDB-lite"/>
    </source>
</evidence>
<feature type="compositionally biased region" description="Basic and acidic residues" evidence="5">
    <location>
        <begin position="17"/>
        <end position="36"/>
    </location>
</feature>
<proteinExistence type="inferred from homology"/>
<protein>
    <recommendedName>
        <fullName evidence="4">Pseudouridine synthase</fullName>
        <ecNumber evidence="4">5.4.99.-</ecNumber>
    </recommendedName>
</protein>
<dbReference type="GO" id="GO:0120159">
    <property type="term" value="F:rRNA pseudouridine synthase activity"/>
    <property type="evidence" value="ECO:0007669"/>
    <property type="project" value="UniProtKB-ARBA"/>
</dbReference>
<gene>
    <name evidence="7" type="ORF">E0W69_003025</name>
</gene>
<dbReference type="PANTHER" id="PTHR47683">
    <property type="entry name" value="PSEUDOURIDINE SYNTHASE FAMILY PROTEIN-RELATED"/>
    <property type="match status" value="1"/>
</dbReference>
<dbReference type="Gene3D" id="3.30.70.580">
    <property type="entry name" value="Pseudouridine synthase I, catalytic domain, N-terminal subdomain"/>
    <property type="match status" value="1"/>
</dbReference>
<dbReference type="GO" id="GO:0003723">
    <property type="term" value="F:RNA binding"/>
    <property type="evidence" value="ECO:0007669"/>
    <property type="project" value="UniProtKB-KW"/>
</dbReference>
<feature type="region of interest" description="Disordered" evidence="5">
    <location>
        <begin position="358"/>
        <end position="461"/>
    </location>
</feature>
<dbReference type="Gene3D" id="3.30.70.1560">
    <property type="entry name" value="Alpha-L RNA-binding motif"/>
    <property type="match status" value="1"/>
</dbReference>
<feature type="compositionally biased region" description="Basic and acidic residues" evidence="5">
    <location>
        <begin position="44"/>
        <end position="54"/>
    </location>
</feature>
<dbReference type="OrthoDB" id="1012272at2"/>
<feature type="compositionally biased region" description="Polar residues" evidence="5">
    <location>
        <begin position="55"/>
        <end position="66"/>
    </location>
</feature>
<dbReference type="Gene3D" id="3.10.290.10">
    <property type="entry name" value="RNA-binding S4 domain"/>
    <property type="match status" value="1"/>
</dbReference>
<dbReference type="RefSeq" id="WP_131328567.1">
    <property type="nucleotide sequence ID" value="NZ_CP044016.1"/>
</dbReference>
<dbReference type="InterPro" id="IPR042092">
    <property type="entry name" value="PsdUridine_s_RsuA/RluB/E/F_cat"/>
</dbReference>
<dbReference type="EMBL" id="CP044016">
    <property type="protein sequence ID" value="QES87679.1"/>
    <property type="molecule type" value="Genomic_DNA"/>
</dbReference>
<evidence type="ECO:0000259" key="6">
    <source>
        <dbReference type="SMART" id="SM00363"/>
    </source>
</evidence>
<organism evidence="7 8">
    <name type="scientific">Rhizosphaericola mali</name>
    <dbReference type="NCBI Taxonomy" id="2545455"/>
    <lineage>
        <taxon>Bacteria</taxon>
        <taxon>Pseudomonadati</taxon>
        <taxon>Bacteroidota</taxon>
        <taxon>Chitinophagia</taxon>
        <taxon>Chitinophagales</taxon>
        <taxon>Chitinophagaceae</taxon>
        <taxon>Rhizosphaericola</taxon>
    </lineage>
</organism>
<dbReference type="InterPro" id="IPR002942">
    <property type="entry name" value="S4_RNA-bd"/>
</dbReference>
<keyword evidence="3" id="KW-0694">RNA-binding</keyword>
<dbReference type="AlphaFoldDB" id="A0A5P2G0N1"/>
<evidence type="ECO:0000256" key="2">
    <source>
        <dbReference type="ARBA" id="ARBA00023235"/>
    </source>
</evidence>
<dbReference type="Proteomes" id="UP000292424">
    <property type="component" value="Chromosome"/>
</dbReference>
<dbReference type="CDD" id="cd02870">
    <property type="entry name" value="PseudoU_synth_RsuA_like"/>
    <property type="match status" value="1"/>
</dbReference>
<dbReference type="EC" id="5.4.99.-" evidence="4"/>
<feature type="compositionally biased region" description="Basic and acidic residues" evidence="5">
    <location>
        <begin position="388"/>
        <end position="404"/>
    </location>
</feature>
<evidence type="ECO:0000256" key="1">
    <source>
        <dbReference type="ARBA" id="ARBA00008348"/>
    </source>
</evidence>
<dbReference type="InterPro" id="IPR006145">
    <property type="entry name" value="PsdUridine_synth_RsuA/RluA"/>
</dbReference>
<feature type="region of interest" description="Disordered" evidence="5">
    <location>
        <begin position="17"/>
        <end position="83"/>
    </location>
</feature>
<keyword evidence="2 4" id="KW-0413">Isomerase</keyword>
<keyword evidence="8" id="KW-1185">Reference proteome</keyword>
<dbReference type="Pfam" id="PF00849">
    <property type="entry name" value="PseudoU_synth_2"/>
    <property type="match status" value="1"/>
</dbReference>
<dbReference type="SUPFAM" id="SSF55120">
    <property type="entry name" value="Pseudouridine synthase"/>
    <property type="match status" value="1"/>
</dbReference>
<name>A0A5P2G0N1_9BACT</name>
<reference evidence="7 8" key="1">
    <citation type="submission" date="2019-09" db="EMBL/GenBank/DDBJ databases">
        <title>Complete genome sequence of Arachidicoccus sp. B3-10 isolated from apple orchard soil.</title>
        <authorList>
            <person name="Kim H.S."/>
            <person name="Han K.-I."/>
            <person name="Suh M.K."/>
            <person name="Lee K.C."/>
            <person name="Eom M.K."/>
            <person name="Kim J.-S."/>
            <person name="Kang S.W."/>
            <person name="Sin Y."/>
            <person name="Lee J.-S."/>
        </authorList>
    </citation>
    <scope>NUCLEOTIDE SEQUENCE [LARGE SCALE GENOMIC DNA]</scope>
    <source>
        <strain evidence="7 8">B3-10</strain>
    </source>
</reference>
<dbReference type="PANTHER" id="PTHR47683:SF2">
    <property type="entry name" value="RNA-BINDING S4 DOMAIN-CONTAINING PROTEIN"/>
    <property type="match status" value="1"/>
</dbReference>
<dbReference type="PROSITE" id="PS50889">
    <property type="entry name" value="S4"/>
    <property type="match status" value="1"/>
</dbReference>